<feature type="domain" description="Sporulation stage II protein D amidase enhancer LytB N-terminal" evidence="2">
    <location>
        <begin position="56"/>
        <end position="139"/>
    </location>
</feature>
<evidence type="ECO:0000259" key="2">
    <source>
        <dbReference type="Pfam" id="PF08486"/>
    </source>
</evidence>
<evidence type="ECO:0000313" key="3">
    <source>
        <dbReference type="EMBL" id="QED29378.1"/>
    </source>
</evidence>
<dbReference type="PROSITE" id="PS51257">
    <property type="entry name" value="PROKAR_LIPOPROTEIN"/>
    <property type="match status" value="1"/>
</dbReference>
<feature type="region of interest" description="Disordered" evidence="1">
    <location>
        <begin position="359"/>
        <end position="401"/>
    </location>
</feature>
<dbReference type="InterPro" id="IPR013693">
    <property type="entry name" value="SpoIID/LytB_N"/>
</dbReference>
<dbReference type="OrthoDB" id="240606at2"/>
<dbReference type="RefSeq" id="WP_146962611.1">
    <property type="nucleotide sequence ID" value="NZ_CP042467.1"/>
</dbReference>
<dbReference type="EMBL" id="CP042467">
    <property type="protein sequence ID" value="QED29378.1"/>
    <property type="molecule type" value="Genomic_DNA"/>
</dbReference>
<name>A0A5B8XWP3_9DELT</name>
<organism evidence="3 4">
    <name type="scientific">Microvenator marinus</name>
    <dbReference type="NCBI Taxonomy" id="2600177"/>
    <lineage>
        <taxon>Bacteria</taxon>
        <taxon>Deltaproteobacteria</taxon>
        <taxon>Bradymonadales</taxon>
        <taxon>Microvenatoraceae</taxon>
        <taxon>Microvenator</taxon>
    </lineage>
</organism>
<evidence type="ECO:0000256" key="1">
    <source>
        <dbReference type="SAM" id="MobiDB-lite"/>
    </source>
</evidence>
<evidence type="ECO:0000313" key="4">
    <source>
        <dbReference type="Proteomes" id="UP000321595"/>
    </source>
</evidence>
<dbReference type="Pfam" id="PF08486">
    <property type="entry name" value="SpoIID"/>
    <property type="match status" value="1"/>
</dbReference>
<dbReference type="AlphaFoldDB" id="A0A5B8XWP3"/>
<reference evidence="3 4" key="1">
    <citation type="submission" date="2019-08" db="EMBL/GenBank/DDBJ databases">
        <authorList>
            <person name="Liang Q."/>
        </authorList>
    </citation>
    <scope>NUCLEOTIDE SEQUENCE [LARGE SCALE GENOMIC DNA]</scope>
    <source>
        <strain evidence="3 4">V1718</strain>
    </source>
</reference>
<sequence>MNSRYALIFAPLLALSACVDGPDAGQTEAEVTSLPGYRTQFFALEAPATINVEGVGQVNIEEDYIPGVVACENGGAPLEALKAQAVQARSFLYYKIFVAGQTTIRNSTADQVYSCSYRPNGPDEIHRRAARETKGQYLEWNGNIVAAFYVAGAIPPNPDPANAIESCKPNGGNDPTSTQRWVTYNWGKSGCGIEMTPLGWVPADCNRNPHNRGCASQNGEACLARVGWKYQDMLDYYYGSDIVLTNATGTHGGPPPRELTDYDRFCGLKADGSYCFDANVRVDCAEEFGAGSEVCGGGCQEGACVAVEEPGDETCGDLADGAHCADAATRIECVEGTLSLSENCPGGCETGTCLEPGNNTPEIPSNNQNPENPENPEVPNNPDPTTPAEFPSLVSTSNGNVQSCATGGGPASLILTLLGVLMVRVRRRA</sequence>
<accession>A0A5B8XWP3</accession>
<gene>
    <name evidence="3" type="ORF">FRD01_19500</name>
</gene>
<keyword evidence="4" id="KW-1185">Reference proteome</keyword>
<proteinExistence type="predicted"/>
<protein>
    <submittedName>
        <fullName evidence="3">SpoIID/LytB domain-containing protein</fullName>
    </submittedName>
</protein>
<feature type="compositionally biased region" description="Low complexity" evidence="1">
    <location>
        <begin position="361"/>
        <end position="378"/>
    </location>
</feature>
<dbReference type="Proteomes" id="UP000321595">
    <property type="component" value="Chromosome"/>
</dbReference>
<dbReference type="KEGG" id="bbae:FRD01_19500"/>